<organism evidence="2 3">
    <name type="scientific">Penicillium cinerascens</name>
    <dbReference type="NCBI Taxonomy" id="70096"/>
    <lineage>
        <taxon>Eukaryota</taxon>
        <taxon>Fungi</taxon>
        <taxon>Dikarya</taxon>
        <taxon>Ascomycota</taxon>
        <taxon>Pezizomycotina</taxon>
        <taxon>Eurotiomycetes</taxon>
        <taxon>Eurotiomycetidae</taxon>
        <taxon>Eurotiales</taxon>
        <taxon>Aspergillaceae</taxon>
        <taxon>Penicillium</taxon>
    </lineage>
</organism>
<dbReference type="RefSeq" id="XP_058312984.1">
    <property type="nucleotide sequence ID" value="XM_058447573.1"/>
</dbReference>
<feature type="compositionally biased region" description="Polar residues" evidence="1">
    <location>
        <begin position="81"/>
        <end position="97"/>
    </location>
</feature>
<feature type="region of interest" description="Disordered" evidence="1">
    <location>
        <begin position="66"/>
        <end position="115"/>
    </location>
</feature>
<evidence type="ECO:0000256" key="1">
    <source>
        <dbReference type="SAM" id="MobiDB-lite"/>
    </source>
</evidence>
<dbReference type="EMBL" id="JAPQKR010000004">
    <property type="protein sequence ID" value="KAJ5218411.1"/>
    <property type="molecule type" value="Genomic_DNA"/>
</dbReference>
<reference evidence="2" key="2">
    <citation type="journal article" date="2023" name="IMA Fungus">
        <title>Comparative genomic study of the Penicillium genus elucidates a diverse pangenome and 15 lateral gene transfer events.</title>
        <authorList>
            <person name="Petersen C."/>
            <person name="Sorensen T."/>
            <person name="Nielsen M.R."/>
            <person name="Sondergaard T.E."/>
            <person name="Sorensen J.L."/>
            <person name="Fitzpatrick D.A."/>
            <person name="Frisvad J.C."/>
            <person name="Nielsen K.L."/>
        </authorList>
    </citation>
    <scope>NUCLEOTIDE SEQUENCE</scope>
    <source>
        <strain evidence="2">IBT 15544</strain>
    </source>
</reference>
<protein>
    <submittedName>
        <fullName evidence="2">Uncharacterized protein</fullName>
    </submittedName>
</protein>
<reference evidence="2" key="1">
    <citation type="submission" date="2022-12" db="EMBL/GenBank/DDBJ databases">
        <authorList>
            <person name="Petersen C."/>
        </authorList>
    </citation>
    <scope>NUCLEOTIDE SEQUENCE</scope>
    <source>
        <strain evidence="2">IBT 15544</strain>
    </source>
</reference>
<dbReference type="GeneID" id="83174873"/>
<accession>A0A9W9NEL7</accession>
<comment type="caution">
    <text evidence="2">The sequence shown here is derived from an EMBL/GenBank/DDBJ whole genome shotgun (WGS) entry which is preliminary data.</text>
</comment>
<dbReference type="AlphaFoldDB" id="A0A9W9NEL7"/>
<evidence type="ECO:0000313" key="2">
    <source>
        <dbReference type="EMBL" id="KAJ5218411.1"/>
    </source>
</evidence>
<feature type="compositionally biased region" description="Acidic residues" evidence="1">
    <location>
        <begin position="99"/>
        <end position="115"/>
    </location>
</feature>
<evidence type="ECO:0000313" key="3">
    <source>
        <dbReference type="Proteomes" id="UP001150904"/>
    </source>
</evidence>
<keyword evidence="3" id="KW-1185">Reference proteome</keyword>
<name>A0A9W9NEL7_9EURO</name>
<sequence>MPFETFVTQRIGLEAASVGNDDLTQAQNCQKTGNVPHYSAQPLYRQRMRIGLEDLQARVTIYQQRAKEKADKVEKRKSSSRDSNQAQAADSITSPLNVSEDEVEFRDDMTESSEV</sequence>
<gene>
    <name evidence="2" type="ORF">N7498_000510</name>
</gene>
<dbReference type="Proteomes" id="UP001150904">
    <property type="component" value="Unassembled WGS sequence"/>
</dbReference>
<feature type="compositionally biased region" description="Basic and acidic residues" evidence="1">
    <location>
        <begin position="66"/>
        <end position="80"/>
    </location>
</feature>
<proteinExistence type="predicted"/>